<reference evidence="2 3" key="1">
    <citation type="submission" date="2013-09" db="EMBL/GenBank/DDBJ databases">
        <authorList>
            <person name="Zeng Z."/>
            <person name="Chen C."/>
        </authorList>
    </citation>
    <scope>NUCLEOTIDE SEQUENCE [LARGE SCALE GENOMIC DNA]</scope>
    <source>
        <strain evidence="2 3">GH29-5</strain>
    </source>
</reference>
<dbReference type="Proteomes" id="UP000030121">
    <property type="component" value="Unassembled WGS sequence"/>
</dbReference>
<name>A0A0A2MDP9_9FLAO</name>
<keyword evidence="3" id="KW-1185">Reference proteome</keyword>
<proteinExistence type="predicted"/>
<dbReference type="OrthoDB" id="1524221at2"/>
<evidence type="ECO:0000256" key="1">
    <source>
        <dbReference type="SAM" id="SignalP"/>
    </source>
</evidence>
<keyword evidence="1" id="KW-0732">Signal</keyword>
<comment type="caution">
    <text evidence="2">The sequence shown here is derived from an EMBL/GenBank/DDBJ whole genome shotgun (WGS) entry which is preliminary data.</text>
</comment>
<dbReference type="eggNOG" id="ENOG50301D7">
    <property type="taxonomic scope" value="Bacteria"/>
</dbReference>
<dbReference type="AlphaFoldDB" id="A0A0A2MDP9"/>
<accession>A0A0A2MDP9</accession>
<evidence type="ECO:0000313" key="2">
    <source>
        <dbReference type="EMBL" id="KGO89701.1"/>
    </source>
</evidence>
<dbReference type="STRING" id="1121899.GCA_000430025_01924"/>
<dbReference type="RefSeq" id="WP_026980358.1">
    <property type="nucleotide sequence ID" value="NZ_AUCZ01000008.1"/>
</dbReference>
<organism evidence="2 3">
    <name type="scientific">Flavobacterium suncheonense GH29-5 = DSM 17707</name>
    <dbReference type="NCBI Taxonomy" id="1121899"/>
    <lineage>
        <taxon>Bacteria</taxon>
        <taxon>Pseudomonadati</taxon>
        <taxon>Bacteroidota</taxon>
        <taxon>Flavobacteriia</taxon>
        <taxon>Flavobacteriales</taxon>
        <taxon>Flavobacteriaceae</taxon>
        <taxon>Flavobacterium</taxon>
    </lineage>
</organism>
<feature type="signal peptide" evidence="1">
    <location>
        <begin position="1"/>
        <end position="21"/>
    </location>
</feature>
<dbReference type="EMBL" id="JRLW01000005">
    <property type="protein sequence ID" value="KGO89701.1"/>
    <property type="molecule type" value="Genomic_DNA"/>
</dbReference>
<gene>
    <name evidence="2" type="ORF">Q764_05765</name>
</gene>
<evidence type="ECO:0000313" key="3">
    <source>
        <dbReference type="Proteomes" id="UP000030121"/>
    </source>
</evidence>
<feature type="chain" id="PRO_5002003068" evidence="1">
    <location>
        <begin position="22"/>
        <end position="265"/>
    </location>
</feature>
<sequence>MKGLKTVWMITLLLMFSGSHAQIFDKIKEAASQTAAKKTKSKTGDKAANRNDSYKGMGFGKNKVDVSQVSDVYDFTWKYAMKVTADKGKDVVVDYFLQPNAEYVGTSANQSGSDMFMVMDNKNKIMVTAFGSGAEKMALASKMPEYEKSADELDPKYTKFTYKALPNKVILGYNCKGVEASNASYIMKFYYTTDAKVSFANVFNVQHSKSKMPDFFKNYFKPNEKPLLLLMESKDLENGGKTTVMECIALDKETKSFKKAEYKFM</sequence>
<protein>
    <submittedName>
        <fullName evidence="2">Uncharacterized protein</fullName>
    </submittedName>
</protein>